<dbReference type="PRINTS" id="PR00260">
    <property type="entry name" value="CHEMTRNSDUCR"/>
</dbReference>
<dbReference type="GO" id="GO:0004888">
    <property type="term" value="F:transmembrane signaling receptor activity"/>
    <property type="evidence" value="ECO:0007669"/>
    <property type="project" value="InterPro"/>
</dbReference>
<dbReference type="PANTHER" id="PTHR32089">
    <property type="entry name" value="METHYL-ACCEPTING CHEMOTAXIS PROTEIN MCPB"/>
    <property type="match status" value="1"/>
</dbReference>
<dbReference type="Gene3D" id="1.10.287.950">
    <property type="entry name" value="Methyl-accepting chemotaxis protein"/>
    <property type="match status" value="1"/>
</dbReference>
<dbReference type="KEGG" id="naci:NUH88_07215"/>
<dbReference type="GO" id="GO:0016020">
    <property type="term" value="C:membrane"/>
    <property type="evidence" value="ECO:0007669"/>
    <property type="project" value="InterPro"/>
</dbReference>
<keyword evidence="4" id="KW-1133">Transmembrane helix</keyword>
<feature type="transmembrane region" description="Helical" evidence="4">
    <location>
        <begin position="240"/>
        <end position="261"/>
    </location>
</feature>
<protein>
    <submittedName>
        <fullName evidence="7">Methyl-accepting chemotaxis protein</fullName>
    </submittedName>
</protein>
<dbReference type="SUPFAM" id="SSF58104">
    <property type="entry name" value="Methyl-accepting chemotaxis protein (MCP) signaling domain"/>
    <property type="match status" value="1"/>
</dbReference>
<evidence type="ECO:0000259" key="5">
    <source>
        <dbReference type="PROSITE" id="PS50111"/>
    </source>
</evidence>
<dbReference type="InterPro" id="IPR003660">
    <property type="entry name" value="HAMP_dom"/>
</dbReference>
<dbReference type="AlphaFoldDB" id="A0A9J7B1D6"/>
<dbReference type="SMART" id="SM00283">
    <property type="entry name" value="MA"/>
    <property type="match status" value="1"/>
</dbReference>
<evidence type="ECO:0000313" key="8">
    <source>
        <dbReference type="Proteomes" id="UP001060336"/>
    </source>
</evidence>
<dbReference type="RefSeq" id="WP_257770995.1">
    <property type="nucleotide sequence ID" value="NZ_CP102480.1"/>
</dbReference>
<dbReference type="EMBL" id="CP102480">
    <property type="protein sequence ID" value="UUX51477.1"/>
    <property type="molecule type" value="Genomic_DNA"/>
</dbReference>
<evidence type="ECO:0000256" key="1">
    <source>
        <dbReference type="ARBA" id="ARBA00023224"/>
    </source>
</evidence>
<feature type="domain" description="HAMP" evidence="6">
    <location>
        <begin position="263"/>
        <end position="315"/>
    </location>
</feature>
<dbReference type="SMART" id="SM00304">
    <property type="entry name" value="HAMP"/>
    <property type="match status" value="1"/>
</dbReference>
<feature type="domain" description="Methyl-accepting transducer" evidence="5">
    <location>
        <begin position="350"/>
        <end position="591"/>
    </location>
</feature>
<evidence type="ECO:0000256" key="3">
    <source>
        <dbReference type="PROSITE-ProRule" id="PRU00284"/>
    </source>
</evidence>
<dbReference type="Proteomes" id="UP001060336">
    <property type="component" value="Chromosome"/>
</dbReference>
<dbReference type="PROSITE" id="PS50111">
    <property type="entry name" value="CHEMOTAXIS_TRANSDUC_2"/>
    <property type="match status" value="1"/>
</dbReference>
<feature type="transmembrane region" description="Helical" evidence="4">
    <location>
        <begin position="32"/>
        <end position="55"/>
    </location>
</feature>
<evidence type="ECO:0000256" key="4">
    <source>
        <dbReference type="SAM" id="Phobius"/>
    </source>
</evidence>
<gene>
    <name evidence="7" type="ORF">NUH88_07215</name>
</gene>
<dbReference type="InterPro" id="IPR004090">
    <property type="entry name" value="Chemotax_Me-accpt_rcpt"/>
</dbReference>
<evidence type="ECO:0000259" key="6">
    <source>
        <dbReference type="PROSITE" id="PS50885"/>
    </source>
</evidence>
<evidence type="ECO:0000313" key="7">
    <source>
        <dbReference type="EMBL" id="UUX51477.1"/>
    </source>
</evidence>
<organism evidence="7 8">
    <name type="scientific">Nisaea acidiphila</name>
    <dbReference type="NCBI Taxonomy" id="1862145"/>
    <lineage>
        <taxon>Bacteria</taxon>
        <taxon>Pseudomonadati</taxon>
        <taxon>Pseudomonadota</taxon>
        <taxon>Alphaproteobacteria</taxon>
        <taxon>Rhodospirillales</taxon>
        <taxon>Thalassobaculaceae</taxon>
        <taxon>Nisaea</taxon>
    </lineage>
</organism>
<keyword evidence="4" id="KW-0472">Membrane</keyword>
<dbReference type="PANTHER" id="PTHR32089:SF112">
    <property type="entry name" value="LYSOZYME-LIKE PROTEIN-RELATED"/>
    <property type="match status" value="1"/>
</dbReference>
<dbReference type="InterPro" id="IPR004089">
    <property type="entry name" value="MCPsignal_dom"/>
</dbReference>
<dbReference type="CDD" id="cd06225">
    <property type="entry name" value="HAMP"/>
    <property type="match status" value="1"/>
</dbReference>
<proteinExistence type="inferred from homology"/>
<reference evidence="7" key="1">
    <citation type="submission" date="2022-08" db="EMBL/GenBank/DDBJ databases">
        <title>Nisaea acidiphila sp. nov., isolated from a marine algal debris and emended description of the genus Nisaea Urios et al. 2008.</title>
        <authorList>
            <person name="Kwon K."/>
        </authorList>
    </citation>
    <scope>NUCLEOTIDE SEQUENCE</scope>
    <source>
        <strain evidence="7">MEBiC11861</strain>
    </source>
</reference>
<keyword evidence="1 3" id="KW-0807">Transducer</keyword>
<dbReference type="Gene3D" id="6.10.340.10">
    <property type="match status" value="1"/>
</dbReference>
<keyword evidence="4" id="KW-0812">Transmembrane</keyword>
<dbReference type="GO" id="GO:0006935">
    <property type="term" value="P:chemotaxis"/>
    <property type="evidence" value="ECO:0007669"/>
    <property type="project" value="InterPro"/>
</dbReference>
<dbReference type="PROSITE" id="PS50885">
    <property type="entry name" value="HAMP"/>
    <property type="match status" value="1"/>
</dbReference>
<dbReference type="GO" id="GO:0007165">
    <property type="term" value="P:signal transduction"/>
    <property type="evidence" value="ECO:0007669"/>
    <property type="project" value="UniProtKB-KW"/>
</dbReference>
<dbReference type="Pfam" id="PF00672">
    <property type="entry name" value="HAMP"/>
    <property type="match status" value="1"/>
</dbReference>
<dbReference type="Pfam" id="PF00015">
    <property type="entry name" value="MCPsignal"/>
    <property type="match status" value="1"/>
</dbReference>
<accession>A0A9J7B1D6</accession>
<sequence>MADTVLPVGSLPATSGDAARSKGLRSRISAKLVLSVALASGLVFAALLVAIFFIFTSVLEREDERAQLLGSMNLELRNGLLKLQDDYLSIPGRLEVNPVKDLHKWALEQGAEEKIHRGRDEIVGRFRKRSARRDVQKPAKFVVEADGGTASVAFGIFENGEYTNVVTELRIPGVTAEQINGKVDELLNSGGVEQRILVVKGELADEALAAEVVRNMIVQENEKILAKEAEVIAFTEQARVLLGIMAISGVLLSVLSVYLGTRMIVTRPLERLTRAVRSVAAMEDAEVPHTDRTDEIGTIARRVDQFKAVLRENALLQERTKAAHDAQVEQVEHREALLKTFDTDINSILAEVAQVTQRMEDVTRTMQDAAAGAAQSAERAQSASGAAATGATGVSRAAASLDQSISDLGQVIQNAANASADAAQRAEHTTATVAQLTEMAAEVDGFVDIISSVAHQTNLLALNATIEAARAGEMGKGFAVVAGEVKSLAGQTEEAAQQISRQVMEMRTVINSAARAIAEAGESVAAIDSSTQEAVGAMQAQTDATREIARSADSAAAATGDVDSGLASLAEATGRSEEVAREVDATAEIMSDLSGRLRALSKQFFRDIRVSPAE</sequence>
<comment type="similarity">
    <text evidence="2">Belongs to the methyl-accepting chemotaxis (MCP) protein family.</text>
</comment>
<evidence type="ECO:0000256" key="2">
    <source>
        <dbReference type="ARBA" id="ARBA00029447"/>
    </source>
</evidence>
<keyword evidence="8" id="KW-1185">Reference proteome</keyword>
<name>A0A9J7B1D6_9PROT</name>